<comment type="cofactor">
    <cofactor evidence="1 8">
        <name>Fe(2+)</name>
        <dbReference type="ChEBI" id="CHEBI:29033"/>
    </cofactor>
</comment>
<keyword evidence="3 7" id="KW-0479">Metal-binding</keyword>
<organism evidence="11 12">
    <name type="scientific">Acanthaster planci</name>
    <name type="common">Crown-of-thorns starfish</name>
    <dbReference type="NCBI Taxonomy" id="133434"/>
    <lineage>
        <taxon>Eukaryota</taxon>
        <taxon>Metazoa</taxon>
        <taxon>Echinodermata</taxon>
        <taxon>Eleutherozoa</taxon>
        <taxon>Asterozoa</taxon>
        <taxon>Asteroidea</taxon>
        <taxon>Valvatacea</taxon>
        <taxon>Valvatida</taxon>
        <taxon>Acanthasteridae</taxon>
        <taxon>Acanthaster</taxon>
    </lineage>
</organism>
<name>A0A8B7Z0X4_ACAPL</name>
<dbReference type="InterPro" id="IPR036329">
    <property type="entry name" value="Aro-AA_hydroxylase_C_sf"/>
</dbReference>
<dbReference type="AlphaFoldDB" id="A0A8B7Z0X4"/>
<dbReference type="GO" id="GO:0004511">
    <property type="term" value="F:tyrosine 3-monooxygenase activity"/>
    <property type="evidence" value="ECO:0007669"/>
    <property type="project" value="TreeGrafter"/>
</dbReference>
<feature type="binding site" evidence="7">
    <location>
        <position position="304"/>
    </location>
    <ligand>
        <name>Fe cation</name>
        <dbReference type="ChEBI" id="CHEBI:24875"/>
    </ligand>
</feature>
<proteinExistence type="inferred from homology"/>
<gene>
    <name evidence="12" type="primary">LOC110983460</name>
</gene>
<keyword evidence="6" id="KW-0503">Monooxygenase</keyword>
<dbReference type="KEGG" id="aplc:110983460"/>
<dbReference type="Pfam" id="PF00351">
    <property type="entry name" value="Biopterin_H"/>
    <property type="match status" value="1"/>
</dbReference>
<dbReference type="PIRSF" id="PIRSF000336">
    <property type="entry name" value="TH"/>
    <property type="match status" value="1"/>
</dbReference>
<dbReference type="GO" id="GO:0006585">
    <property type="term" value="P:dopamine biosynthetic process from tyrosine"/>
    <property type="evidence" value="ECO:0007669"/>
    <property type="project" value="TreeGrafter"/>
</dbReference>
<dbReference type="SUPFAM" id="SSF56534">
    <property type="entry name" value="Aromatic aminoacid monoxygenases, catalytic and oligomerization domains"/>
    <property type="match status" value="1"/>
</dbReference>
<dbReference type="GO" id="GO:0030424">
    <property type="term" value="C:axon"/>
    <property type="evidence" value="ECO:0007669"/>
    <property type="project" value="TreeGrafter"/>
</dbReference>
<feature type="binding site" evidence="7">
    <location>
        <position position="344"/>
    </location>
    <ligand>
        <name>Fe cation</name>
        <dbReference type="ChEBI" id="CHEBI:24875"/>
    </ligand>
</feature>
<dbReference type="InterPro" id="IPR019774">
    <property type="entry name" value="Aromatic-AA_hydroxylase_C"/>
</dbReference>
<dbReference type="GO" id="GO:0043204">
    <property type="term" value="C:perikaryon"/>
    <property type="evidence" value="ECO:0007669"/>
    <property type="project" value="TreeGrafter"/>
</dbReference>
<dbReference type="PANTHER" id="PTHR11473">
    <property type="entry name" value="AROMATIC AMINO ACID HYDROXYLASE"/>
    <property type="match status" value="1"/>
</dbReference>
<evidence type="ECO:0000256" key="4">
    <source>
        <dbReference type="ARBA" id="ARBA00023002"/>
    </source>
</evidence>
<dbReference type="InterPro" id="IPR019773">
    <property type="entry name" value="Tyrosine_3-monooxygenase-like"/>
</dbReference>
<evidence type="ECO:0000259" key="10">
    <source>
        <dbReference type="PROSITE" id="PS51410"/>
    </source>
</evidence>
<dbReference type="GO" id="GO:0005737">
    <property type="term" value="C:cytoplasm"/>
    <property type="evidence" value="ECO:0007669"/>
    <property type="project" value="TreeGrafter"/>
</dbReference>
<sequence>MMPSMANELPTKSNGEREAPSPPTYADMINKANMGAKTPMNGINQGRLSISFTSRKGDEFASLIRAANAFEAAKVKLSHMESRTVGGEKGGQEFLVQCDLSNGACPKNLIASLQNCVDSVVLHEEDGSEKEEIWFPRHISDLDLCKHLIPGFTPDVDLDHPGHLDEEYCARRMEIAQIAFKYKYGQPIPRVNYSDEDTKTWGDVYRKVTKLFPTHASKECIAGLKTLEDIGLYSPDFVPQLEDVSNFLKEKSGFQLRPVAGLLTARDFLASLAFRTFQTTQYIRHHSSPAHTPEPDCCHELLGHVPMLASPEFAQFSQELGMASLGASDEDIVKLARLYWYTVEVGLCKEEGQVRVYGAAVLSSPGETMFALSDKPERVPFEALRVSMTSFDEKNYQPVFFVTESIEDAKQKLRSYTNTMKKPFDVRYDPYTKKIITLDRVENVRDTVREMKGQLNTVSSALEKISA</sequence>
<dbReference type="OMA" id="ILPRVEY"/>
<reference evidence="12" key="1">
    <citation type="submission" date="2025-08" db="UniProtKB">
        <authorList>
            <consortium name="RefSeq"/>
        </authorList>
    </citation>
    <scope>IDENTIFICATION</scope>
</reference>
<dbReference type="InterPro" id="IPR018301">
    <property type="entry name" value="ArAA_hydroxylase_Fe/CU_BS"/>
</dbReference>
<comment type="similarity">
    <text evidence="2">Belongs to the biopterin-dependent aromatic amino acid hydroxylase family.</text>
</comment>
<evidence type="ECO:0000256" key="1">
    <source>
        <dbReference type="ARBA" id="ARBA00001954"/>
    </source>
</evidence>
<dbReference type="PANTHER" id="PTHR11473:SF15">
    <property type="entry name" value="TYROSINE 3-MONOOXYGENASE"/>
    <property type="match status" value="1"/>
</dbReference>
<feature type="domain" description="Biopterin-dependent aromatic amino acid hydroxylase family profile" evidence="10">
    <location>
        <begin position="120"/>
        <end position="466"/>
    </location>
</feature>
<evidence type="ECO:0000313" key="11">
    <source>
        <dbReference type="Proteomes" id="UP000694845"/>
    </source>
</evidence>
<dbReference type="InterPro" id="IPR036951">
    <property type="entry name" value="ArAA_hydroxylase_sf"/>
</dbReference>
<dbReference type="SUPFAM" id="SSF55021">
    <property type="entry name" value="ACT-like"/>
    <property type="match status" value="1"/>
</dbReference>
<dbReference type="GO" id="GO:0005506">
    <property type="term" value="F:iron ion binding"/>
    <property type="evidence" value="ECO:0007669"/>
    <property type="project" value="InterPro"/>
</dbReference>
<dbReference type="GeneID" id="110983460"/>
<dbReference type="RefSeq" id="XP_022098425.1">
    <property type="nucleotide sequence ID" value="XM_022242733.1"/>
</dbReference>
<keyword evidence="11" id="KW-1185">Reference proteome</keyword>
<accession>A0A8B7Z0X4</accession>
<dbReference type="PROSITE" id="PS51410">
    <property type="entry name" value="BH4_AAA_HYDROXYL_2"/>
    <property type="match status" value="1"/>
</dbReference>
<evidence type="ECO:0000256" key="8">
    <source>
        <dbReference type="PIRSR" id="PIRSR601273-2"/>
    </source>
</evidence>
<dbReference type="InterPro" id="IPR045865">
    <property type="entry name" value="ACT-like_dom_sf"/>
</dbReference>
<evidence type="ECO:0000256" key="5">
    <source>
        <dbReference type="ARBA" id="ARBA00023004"/>
    </source>
</evidence>
<dbReference type="Proteomes" id="UP000694845">
    <property type="component" value="Unplaced"/>
</dbReference>
<evidence type="ECO:0000313" key="12">
    <source>
        <dbReference type="RefSeq" id="XP_022098425.1"/>
    </source>
</evidence>
<evidence type="ECO:0000256" key="3">
    <source>
        <dbReference type="ARBA" id="ARBA00022723"/>
    </source>
</evidence>
<feature type="binding site" evidence="7">
    <location>
        <position position="299"/>
    </location>
    <ligand>
        <name>Fe cation</name>
        <dbReference type="ChEBI" id="CHEBI:24875"/>
    </ligand>
</feature>
<evidence type="ECO:0000256" key="2">
    <source>
        <dbReference type="ARBA" id="ARBA00009712"/>
    </source>
</evidence>
<evidence type="ECO:0000256" key="7">
    <source>
        <dbReference type="PIRSR" id="PIRSR000336-1"/>
    </source>
</evidence>
<keyword evidence="4" id="KW-0560">Oxidoreductase</keyword>
<protein>
    <submittedName>
        <fullName evidence="12">Tyrosine 3-monooxygenase-like</fullName>
    </submittedName>
</protein>
<evidence type="ECO:0000256" key="9">
    <source>
        <dbReference type="SAM" id="MobiDB-lite"/>
    </source>
</evidence>
<feature type="region of interest" description="Disordered" evidence="9">
    <location>
        <begin position="1"/>
        <end position="29"/>
    </location>
</feature>
<dbReference type="InterPro" id="IPR001273">
    <property type="entry name" value="ArAA_hydroxylase"/>
</dbReference>
<dbReference type="Gene3D" id="1.10.800.10">
    <property type="entry name" value="Aromatic amino acid hydroxylase"/>
    <property type="match status" value="1"/>
</dbReference>
<dbReference type="PRINTS" id="PR00372">
    <property type="entry name" value="FYWHYDRXLASE"/>
</dbReference>
<dbReference type="PROSITE" id="PS00367">
    <property type="entry name" value="BH4_AAA_HYDROXYL_1"/>
    <property type="match status" value="1"/>
</dbReference>
<evidence type="ECO:0000256" key="6">
    <source>
        <dbReference type="ARBA" id="ARBA00023033"/>
    </source>
</evidence>
<dbReference type="OrthoDB" id="983542at2759"/>
<keyword evidence="5 7" id="KW-0408">Iron</keyword>